<dbReference type="PANTHER" id="PTHR13489:SF0">
    <property type="entry name" value="MINI-CHROMOSOME MAINTENANCE COMPLEX-BINDING PROTEIN"/>
    <property type="match status" value="1"/>
</dbReference>
<name>A0A7F8QDP5_LEPWE</name>
<dbReference type="RefSeq" id="XP_030878786.1">
    <property type="nucleotide sequence ID" value="XM_031022926.1"/>
</dbReference>
<comment type="subcellular location">
    <subcellularLocation>
        <location evidence="1">Nucleus</location>
    </subcellularLocation>
</comment>
<dbReference type="InterPro" id="IPR019140">
    <property type="entry name" value="MCM_complex-bd"/>
</dbReference>
<dbReference type="Pfam" id="PF09739">
    <property type="entry name" value="MCM_bind"/>
    <property type="match status" value="1"/>
</dbReference>
<evidence type="ECO:0000313" key="6">
    <source>
        <dbReference type="Proteomes" id="UP000245341"/>
    </source>
</evidence>
<dbReference type="OrthoDB" id="329666at2759"/>
<evidence type="ECO:0000256" key="4">
    <source>
        <dbReference type="ARBA" id="ARBA00023242"/>
    </source>
</evidence>
<evidence type="ECO:0000256" key="2">
    <source>
        <dbReference type="ARBA" id="ARBA00007925"/>
    </source>
</evidence>
<evidence type="ECO:0000256" key="5">
    <source>
        <dbReference type="SAM" id="MobiDB-lite"/>
    </source>
</evidence>
<dbReference type="AlphaFoldDB" id="A0A7F8QDP5"/>
<dbReference type="Proteomes" id="UP000245341">
    <property type="component" value="Unplaced"/>
</dbReference>
<evidence type="ECO:0000256" key="1">
    <source>
        <dbReference type="ARBA" id="ARBA00004123"/>
    </source>
</evidence>
<protein>
    <recommendedName>
        <fullName evidence="3">Mini-chromosome maintenance complex-binding protein</fullName>
    </recommendedName>
</protein>
<dbReference type="PANTHER" id="PTHR13489">
    <property type="entry name" value="MINI-CHROMOSOME MAINTENANCE COMPLEX-BINDING PROTEIN"/>
    <property type="match status" value="1"/>
</dbReference>
<dbReference type="GO" id="GO:0003682">
    <property type="term" value="F:chromatin binding"/>
    <property type="evidence" value="ECO:0007669"/>
    <property type="project" value="TreeGrafter"/>
</dbReference>
<dbReference type="GeneID" id="102741659"/>
<keyword evidence="4" id="KW-0539">Nucleus</keyword>
<dbReference type="GO" id="GO:0006261">
    <property type="term" value="P:DNA-templated DNA replication"/>
    <property type="evidence" value="ECO:0007669"/>
    <property type="project" value="TreeGrafter"/>
</dbReference>
<feature type="region of interest" description="Disordered" evidence="5">
    <location>
        <begin position="224"/>
        <end position="268"/>
    </location>
</feature>
<comment type="similarity">
    <text evidence="2">Belongs to the MCMBP family.</text>
</comment>
<organism evidence="6 7">
    <name type="scientific">Leptonychotes weddellii</name>
    <name type="common">Weddell seal</name>
    <name type="synonym">Otaria weddellii</name>
    <dbReference type="NCBI Taxonomy" id="9713"/>
    <lineage>
        <taxon>Eukaryota</taxon>
        <taxon>Metazoa</taxon>
        <taxon>Chordata</taxon>
        <taxon>Craniata</taxon>
        <taxon>Vertebrata</taxon>
        <taxon>Euteleostomi</taxon>
        <taxon>Mammalia</taxon>
        <taxon>Eutheria</taxon>
        <taxon>Laurasiatheria</taxon>
        <taxon>Carnivora</taxon>
        <taxon>Caniformia</taxon>
        <taxon>Pinnipedia</taxon>
        <taxon>Phocidae</taxon>
        <taxon>Monachinae</taxon>
        <taxon>Lobodontini</taxon>
        <taxon>Leptonychotes</taxon>
    </lineage>
</organism>
<keyword evidence="6" id="KW-1185">Reference proteome</keyword>
<accession>A0A7F8QDP5</accession>
<gene>
    <name evidence="7" type="primary">LOC102741659</name>
</gene>
<sequence length="348" mass="39465">MVCKCHISGKPSSILFLYPTKDAAVSDLGKASYHELISRTSAVSSFTLAQRAKLQHANLGHDASLPEAPTYFYCSFYHHEYVESLYNNSIAAQNGVNSDWEKKVIEYFKEKLKENNAPKWVPSLNEVPLHYLKPNSFVKFRCMIQDMFDPEFYMGVYETVNRNTKARVLHFGKYRDVAECGPQQEVDLNSPRTTTLERQTFYCVPVPGESTWVKEAYVNANQARVSPSTSYTPSRHKRSYEDDEDMDLQPSKQKDQHAGARQAGSVGGLQWCGEPKRLETEASTGQQLNFLNLSSPFDLNFPLPGEKGPACLVKVYEDWDCFKVNDVLELYGVLSVDPVLSILNNDER</sequence>
<dbReference type="GO" id="GO:0005634">
    <property type="term" value="C:nucleus"/>
    <property type="evidence" value="ECO:0007669"/>
    <property type="project" value="UniProtKB-SubCell"/>
</dbReference>
<reference evidence="7" key="1">
    <citation type="submission" date="2025-08" db="UniProtKB">
        <authorList>
            <consortium name="RefSeq"/>
        </authorList>
    </citation>
    <scope>IDENTIFICATION</scope>
    <source>
        <tissue evidence="7">Liver</tissue>
    </source>
</reference>
<proteinExistence type="inferred from homology"/>
<feature type="compositionally biased region" description="Polar residues" evidence="5">
    <location>
        <begin position="224"/>
        <end position="233"/>
    </location>
</feature>
<evidence type="ECO:0000313" key="7">
    <source>
        <dbReference type="RefSeq" id="XP_030878786.1"/>
    </source>
</evidence>
<dbReference type="KEGG" id="lww:102741659"/>
<evidence type="ECO:0000256" key="3">
    <source>
        <dbReference type="ARBA" id="ARBA00015405"/>
    </source>
</evidence>